<evidence type="ECO:0000256" key="2">
    <source>
        <dbReference type="ARBA" id="ARBA00012438"/>
    </source>
</evidence>
<dbReference type="PANTHER" id="PTHR43047:SF72">
    <property type="entry name" value="OSMOSENSING HISTIDINE PROTEIN KINASE SLN1"/>
    <property type="match status" value="1"/>
</dbReference>
<comment type="catalytic activity">
    <reaction evidence="1">
        <text>ATP + protein L-histidine = ADP + protein N-phospho-L-histidine.</text>
        <dbReference type="EC" id="2.7.13.3"/>
    </reaction>
</comment>
<dbReference type="Gene3D" id="3.30.565.10">
    <property type="entry name" value="Histidine kinase-like ATPase, C-terminal domain"/>
    <property type="match status" value="1"/>
</dbReference>
<keyword evidence="6" id="KW-0472">Membrane</keyword>
<dbReference type="EC" id="2.7.13.3" evidence="2"/>
<name>A0ABS3F398_9PROT</name>
<gene>
    <name evidence="9" type="ORF">J0X12_05180</name>
</gene>
<keyword evidence="4" id="KW-0808">Transferase</keyword>
<feature type="domain" description="PAC" evidence="8">
    <location>
        <begin position="332"/>
        <end position="384"/>
    </location>
</feature>
<reference evidence="9 10" key="1">
    <citation type="submission" date="2021-03" db="EMBL/GenBank/DDBJ databases">
        <title>Sneathiella sp. CAU 1612 isolated from Kang Won-do.</title>
        <authorList>
            <person name="Kim W."/>
        </authorList>
    </citation>
    <scope>NUCLEOTIDE SEQUENCE [LARGE SCALE GENOMIC DNA]</scope>
    <source>
        <strain evidence="9 10">CAU 1612</strain>
    </source>
</reference>
<evidence type="ECO:0000259" key="7">
    <source>
        <dbReference type="PROSITE" id="PS50109"/>
    </source>
</evidence>
<dbReference type="Proteomes" id="UP000664761">
    <property type="component" value="Unassembled WGS sequence"/>
</dbReference>
<dbReference type="CDD" id="cd00130">
    <property type="entry name" value="PAS"/>
    <property type="match status" value="1"/>
</dbReference>
<comment type="caution">
    <text evidence="9">The sequence shown here is derived from an EMBL/GenBank/DDBJ whole genome shotgun (WGS) entry which is preliminary data.</text>
</comment>
<dbReference type="SUPFAM" id="SSF55785">
    <property type="entry name" value="PYP-like sensor domain (PAS domain)"/>
    <property type="match status" value="1"/>
</dbReference>
<keyword evidence="6" id="KW-0812">Transmembrane</keyword>
<evidence type="ECO:0000256" key="6">
    <source>
        <dbReference type="SAM" id="Phobius"/>
    </source>
</evidence>
<dbReference type="InterPro" id="IPR035965">
    <property type="entry name" value="PAS-like_dom_sf"/>
</dbReference>
<dbReference type="InterPro" id="IPR036890">
    <property type="entry name" value="HATPase_C_sf"/>
</dbReference>
<dbReference type="PRINTS" id="PR00344">
    <property type="entry name" value="BCTRLSENSOR"/>
</dbReference>
<dbReference type="SMART" id="SM00388">
    <property type="entry name" value="HisKA"/>
    <property type="match status" value="1"/>
</dbReference>
<dbReference type="NCBIfam" id="TIGR00229">
    <property type="entry name" value="sensory_box"/>
    <property type="match status" value="1"/>
</dbReference>
<dbReference type="EMBL" id="JAFLNC010000002">
    <property type="protein sequence ID" value="MBO0332992.1"/>
    <property type="molecule type" value="Genomic_DNA"/>
</dbReference>
<accession>A0ABS3F398</accession>
<dbReference type="Gene3D" id="1.10.287.130">
    <property type="match status" value="1"/>
</dbReference>
<feature type="domain" description="Histidine kinase" evidence="7">
    <location>
        <begin position="402"/>
        <end position="623"/>
    </location>
</feature>
<dbReference type="InterPro" id="IPR003594">
    <property type="entry name" value="HATPase_dom"/>
</dbReference>
<dbReference type="RefSeq" id="WP_207042963.1">
    <property type="nucleotide sequence ID" value="NZ_JAFLNC010000002.1"/>
</dbReference>
<evidence type="ECO:0000259" key="8">
    <source>
        <dbReference type="PROSITE" id="PS50113"/>
    </source>
</evidence>
<organism evidence="9 10">
    <name type="scientific">Sneathiella sedimenti</name>
    <dbReference type="NCBI Taxonomy" id="2816034"/>
    <lineage>
        <taxon>Bacteria</taxon>
        <taxon>Pseudomonadati</taxon>
        <taxon>Pseudomonadota</taxon>
        <taxon>Alphaproteobacteria</taxon>
        <taxon>Sneathiellales</taxon>
        <taxon>Sneathiellaceae</taxon>
        <taxon>Sneathiella</taxon>
    </lineage>
</organism>
<keyword evidence="10" id="KW-1185">Reference proteome</keyword>
<dbReference type="SMART" id="SM00387">
    <property type="entry name" value="HATPase_c"/>
    <property type="match status" value="1"/>
</dbReference>
<dbReference type="SUPFAM" id="SSF47384">
    <property type="entry name" value="Homodimeric domain of signal transducing histidine kinase"/>
    <property type="match status" value="1"/>
</dbReference>
<dbReference type="PANTHER" id="PTHR43047">
    <property type="entry name" value="TWO-COMPONENT HISTIDINE PROTEIN KINASE"/>
    <property type="match status" value="1"/>
</dbReference>
<proteinExistence type="predicted"/>
<dbReference type="Pfam" id="PF12860">
    <property type="entry name" value="PAS_7"/>
    <property type="match status" value="1"/>
</dbReference>
<dbReference type="Gene3D" id="3.30.450.20">
    <property type="entry name" value="PAS domain"/>
    <property type="match status" value="2"/>
</dbReference>
<dbReference type="InterPro" id="IPR000700">
    <property type="entry name" value="PAS-assoc_C"/>
</dbReference>
<feature type="transmembrane region" description="Helical" evidence="6">
    <location>
        <begin position="6"/>
        <end position="22"/>
    </location>
</feature>
<evidence type="ECO:0000256" key="5">
    <source>
        <dbReference type="ARBA" id="ARBA00022777"/>
    </source>
</evidence>
<dbReference type="InterPro" id="IPR036097">
    <property type="entry name" value="HisK_dim/P_sf"/>
</dbReference>
<sequence length="637" mass="72055">MLSELAILICLLVMLTVFWRRKKRLTHVKLGRDLINYGLLIVVIASFVDLLFVGDGSVFNIGFSDINSLEVWNAVGYLPGLVLVAIGMSRMLPAIERLNQEIQARIISEEKQREQNKRLQLTIARAETAETTLLDAIESMPEGVAIFDPNDRLYVCNNPYRERYKKLADKVQSGVHFNELVRLMVEMKRVPEAVGREEEYIAARIKEHNNPADPVEQEMDDGRIYRLSETKTKSGGTVSIRTDITDIRAREQALKENRAKLEEAQAIAHIGNWMRDTRADKHEWSDEIFRILGCQPGEIEQSYSNFMSRVHKNDVARLRSVFEHTNESLEPFEAEFRVVQDGGSIVYVRLLGRVNTDENGVVTGGSGTLQDITTQHIFERELMQAKLEAEEGTRSKSLFLANMSHELRTPLNAVIGFSEVLAKEIFGPLANDRYREYADNIQSSGRHLLSLIDDILEYSRLESDSIELQETEFNLLKAAESTKTMLLAKANEKRISFFLSKNLDIEIRADERKLKQVLINLVNNAIKFTPENGLIELDLAEDSDNFISLYVIDNGYGISKDEIKNVMRPFGRTHYSISKSIEGTGLGLPLAKSIVELHGGMLKIKSNANKPGTTIEIRLPKSRVVGPEQNAPRLNVI</sequence>
<evidence type="ECO:0000256" key="3">
    <source>
        <dbReference type="ARBA" id="ARBA00022553"/>
    </source>
</evidence>
<dbReference type="InterPro" id="IPR003661">
    <property type="entry name" value="HisK_dim/P_dom"/>
</dbReference>
<dbReference type="PROSITE" id="PS50113">
    <property type="entry name" value="PAC"/>
    <property type="match status" value="1"/>
</dbReference>
<evidence type="ECO:0000256" key="4">
    <source>
        <dbReference type="ARBA" id="ARBA00022679"/>
    </source>
</evidence>
<feature type="transmembrane region" description="Helical" evidence="6">
    <location>
        <begin position="34"/>
        <end position="54"/>
    </location>
</feature>
<dbReference type="SUPFAM" id="SSF55874">
    <property type="entry name" value="ATPase domain of HSP90 chaperone/DNA topoisomerase II/histidine kinase"/>
    <property type="match status" value="1"/>
</dbReference>
<keyword evidence="3" id="KW-0597">Phosphoprotein</keyword>
<dbReference type="Gene3D" id="2.10.70.100">
    <property type="match status" value="1"/>
</dbReference>
<evidence type="ECO:0000313" key="10">
    <source>
        <dbReference type="Proteomes" id="UP000664761"/>
    </source>
</evidence>
<dbReference type="InterPro" id="IPR004358">
    <property type="entry name" value="Sig_transdc_His_kin-like_C"/>
</dbReference>
<keyword evidence="5" id="KW-0418">Kinase</keyword>
<keyword evidence="6" id="KW-1133">Transmembrane helix</keyword>
<evidence type="ECO:0000313" key="9">
    <source>
        <dbReference type="EMBL" id="MBO0332992.1"/>
    </source>
</evidence>
<evidence type="ECO:0000256" key="1">
    <source>
        <dbReference type="ARBA" id="ARBA00000085"/>
    </source>
</evidence>
<dbReference type="PROSITE" id="PS50109">
    <property type="entry name" value="HIS_KIN"/>
    <property type="match status" value="1"/>
</dbReference>
<dbReference type="Pfam" id="PF00512">
    <property type="entry name" value="HisKA"/>
    <property type="match status" value="1"/>
</dbReference>
<dbReference type="CDD" id="cd00075">
    <property type="entry name" value="HATPase"/>
    <property type="match status" value="1"/>
</dbReference>
<dbReference type="InterPro" id="IPR005467">
    <property type="entry name" value="His_kinase_dom"/>
</dbReference>
<dbReference type="InterPro" id="IPR000014">
    <property type="entry name" value="PAS"/>
</dbReference>
<dbReference type="Pfam" id="PF02518">
    <property type="entry name" value="HATPase_c"/>
    <property type="match status" value="1"/>
</dbReference>
<dbReference type="CDD" id="cd00082">
    <property type="entry name" value="HisKA"/>
    <property type="match status" value="1"/>
</dbReference>
<protein>
    <recommendedName>
        <fullName evidence="2">histidine kinase</fullName>
        <ecNumber evidence="2">2.7.13.3</ecNumber>
    </recommendedName>
</protein>
<dbReference type="Pfam" id="PF08447">
    <property type="entry name" value="PAS_3"/>
    <property type="match status" value="1"/>
</dbReference>
<dbReference type="InterPro" id="IPR013655">
    <property type="entry name" value="PAS_fold_3"/>
</dbReference>